<dbReference type="SUPFAM" id="SSF82171">
    <property type="entry name" value="DPP6 N-terminal domain-like"/>
    <property type="match status" value="1"/>
</dbReference>
<dbReference type="GO" id="GO:0045490">
    <property type="term" value="P:pectin catabolic process"/>
    <property type="evidence" value="ECO:0007669"/>
    <property type="project" value="InterPro"/>
</dbReference>
<dbReference type="OrthoDB" id="8432779at2"/>
<evidence type="ECO:0000313" key="4">
    <source>
        <dbReference type="Proteomes" id="UP000315440"/>
    </source>
</evidence>
<dbReference type="Pfam" id="PF14583">
    <property type="entry name" value="Pectate_lyase22"/>
    <property type="match status" value="1"/>
</dbReference>
<keyword evidence="3" id="KW-0456">Lyase</keyword>
<evidence type="ECO:0000313" key="3">
    <source>
        <dbReference type="EMBL" id="TWT88612.1"/>
    </source>
</evidence>
<keyword evidence="4" id="KW-1185">Reference proteome</keyword>
<dbReference type="Gene3D" id="2.130.10.10">
    <property type="entry name" value="YVTN repeat-like/Quinoprotein amine dehydrogenase"/>
    <property type="match status" value="1"/>
</dbReference>
<feature type="signal peptide" evidence="1">
    <location>
        <begin position="1"/>
        <end position="30"/>
    </location>
</feature>
<dbReference type="InterPro" id="IPR027946">
    <property type="entry name" value="Ogl_dom"/>
</dbReference>
<name>A0A5C5ZMC9_9BACT</name>
<dbReference type="EMBL" id="SJPQ01000002">
    <property type="protein sequence ID" value="TWT88612.1"/>
    <property type="molecule type" value="Genomic_DNA"/>
</dbReference>
<dbReference type="Proteomes" id="UP000315440">
    <property type="component" value="Unassembled WGS sequence"/>
</dbReference>
<accession>A0A5C5ZMC9</accession>
<dbReference type="SUPFAM" id="SSF63829">
    <property type="entry name" value="Calcium-dependent phosphotriesterase"/>
    <property type="match status" value="1"/>
</dbReference>
<evidence type="ECO:0000256" key="1">
    <source>
        <dbReference type="SAM" id="SignalP"/>
    </source>
</evidence>
<comment type="caution">
    <text evidence="3">The sequence shown here is derived from an EMBL/GenBank/DDBJ whole genome shotgun (WGS) entry which is preliminary data.</text>
</comment>
<keyword evidence="1" id="KW-0732">Signal</keyword>
<organism evidence="3 4">
    <name type="scientific">Pseudobythopirellula maris</name>
    <dbReference type="NCBI Taxonomy" id="2527991"/>
    <lineage>
        <taxon>Bacteria</taxon>
        <taxon>Pseudomonadati</taxon>
        <taxon>Planctomycetota</taxon>
        <taxon>Planctomycetia</taxon>
        <taxon>Pirellulales</taxon>
        <taxon>Lacipirellulaceae</taxon>
        <taxon>Pseudobythopirellula</taxon>
    </lineage>
</organism>
<dbReference type="InterPro" id="IPR015943">
    <property type="entry name" value="WD40/YVTN_repeat-like_dom_sf"/>
</dbReference>
<gene>
    <name evidence="3" type="primary">ogl</name>
    <name evidence="3" type="ORF">Mal64_20970</name>
</gene>
<proteinExistence type="predicted"/>
<sequence length="415" mass="46897" precursor="true">MNPTAMRFPLLLIALIAAAPLVSLTSLARAADEPPLEWTDPDTGYRIHRLTTREGENRSFYFHNNPFVPAVDGGDDLMVFYGAEPEDGDEDDGNKGGPARQLFVMNLRTRNVRQLTDEPGGVRGEIVAAEARTAYCQAGRRVLAVNVDSGESRLVVELPEDLPGSIRSVNADNSLIVAVYADGIKEIYEKHPKKSSYFGVIYEAKLPNTMFTIDTTSGEIKVIHEDNAWLNHQQFSPTDPNKLSFCHEGHWHMVQRIWNMDISTGEVQPIHERTVHREIAGHEFWSRDGKTIWFDLQIPRGETFYLTGYDLATGKETRYEHERHEWSVHYNISPDQTIFVGDGGSEGSVAGSPDGHWIYLFEPDGDRLKSTRLANLKDHDYGLEPNAHFTPDQQRIIFRSNMHGPTHVYAIDLER</sequence>
<protein>
    <submittedName>
        <fullName evidence="3">Oligogalacturonate lyase</fullName>
        <ecNumber evidence="3">4.2.2.6</ecNumber>
    </submittedName>
</protein>
<dbReference type="AlphaFoldDB" id="A0A5C5ZMC9"/>
<reference evidence="3 4" key="1">
    <citation type="submission" date="2019-02" db="EMBL/GenBank/DDBJ databases">
        <title>Deep-cultivation of Planctomycetes and their phenomic and genomic characterization uncovers novel biology.</title>
        <authorList>
            <person name="Wiegand S."/>
            <person name="Jogler M."/>
            <person name="Boedeker C."/>
            <person name="Pinto D."/>
            <person name="Vollmers J."/>
            <person name="Rivas-Marin E."/>
            <person name="Kohn T."/>
            <person name="Peeters S.H."/>
            <person name="Heuer A."/>
            <person name="Rast P."/>
            <person name="Oberbeckmann S."/>
            <person name="Bunk B."/>
            <person name="Jeske O."/>
            <person name="Meyerdierks A."/>
            <person name="Storesund J.E."/>
            <person name="Kallscheuer N."/>
            <person name="Luecker S."/>
            <person name="Lage O.M."/>
            <person name="Pohl T."/>
            <person name="Merkel B.J."/>
            <person name="Hornburger P."/>
            <person name="Mueller R.-W."/>
            <person name="Bruemmer F."/>
            <person name="Labrenz M."/>
            <person name="Spormann A.M."/>
            <person name="Op Den Camp H."/>
            <person name="Overmann J."/>
            <person name="Amann R."/>
            <person name="Jetten M.S.M."/>
            <person name="Mascher T."/>
            <person name="Medema M.H."/>
            <person name="Devos D.P."/>
            <person name="Kaster A.-K."/>
            <person name="Ovreas L."/>
            <person name="Rohde M."/>
            <person name="Galperin M.Y."/>
            <person name="Jogler C."/>
        </authorList>
    </citation>
    <scope>NUCLEOTIDE SEQUENCE [LARGE SCALE GENOMIC DNA]</scope>
    <source>
        <strain evidence="3 4">Mal64</strain>
    </source>
</reference>
<evidence type="ECO:0000259" key="2">
    <source>
        <dbReference type="Pfam" id="PF14583"/>
    </source>
</evidence>
<feature type="domain" description="Oligogalacturonate lyase" evidence="2">
    <location>
        <begin position="97"/>
        <end position="412"/>
    </location>
</feature>
<feature type="chain" id="PRO_5022857682" evidence="1">
    <location>
        <begin position="31"/>
        <end position="415"/>
    </location>
</feature>
<dbReference type="EC" id="4.2.2.6" evidence="3"/>
<dbReference type="GO" id="GO:0047487">
    <property type="term" value="F:oligogalacturonide lyase activity"/>
    <property type="evidence" value="ECO:0007669"/>
    <property type="project" value="UniProtKB-EC"/>
</dbReference>